<dbReference type="InParanoid" id="C3Z2P2"/>
<organism>
    <name type="scientific">Branchiostoma floridae</name>
    <name type="common">Florida lancelet</name>
    <name type="synonym">Amphioxus</name>
    <dbReference type="NCBI Taxonomy" id="7739"/>
    <lineage>
        <taxon>Eukaryota</taxon>
        <taxon>Metazoa</taxon>
        <taxon>Chordata</taxon>
        <taxon>Cephalochordata</taxon>
        <taxon>Leptocardii</taxon>
        <taxon>Amphioxiformes</taxon>
        <taxon>Branchiostomatidae</taxon>
        <taxon>Branchiostoma</taxon>
    </lineage>
</organism>
<reference evidence="1" key="1">
    <citation type="journal article" date="2008" name="Nature">
        <title>The amphioxus genome and the evolution of the chordate karyotype.</title>
        <authorList>
            <consortium name="US DOE Joint Genome Institute (JGI-PGF)"/>
            <person name="Putnam N.H."/>
            <person name="Butts T."/>
            <person name="Ferrier D.E.K."/>
            <person name="Furlong R.F."/>
            <person name="Hellsten U."/>
            <person name="Kawashima T."/>
            <person name="Robinson-Rechavi M."/>
            <person name="Shoguchi E."/>
            <person name="Terry A."/>
            <person name="Yu J.-K."/>
            <person name="Benito-Gutierrez E.L."/>
            <person name="Dubchak I."/>
            <person name="Garcia-Fernandez J."/>
            <person name="Gibson-Brown J.J."/>
            <person name="Grigoriev I.V."/>
            <person name="Horton A.C."/>
            <person name="de Jong P.J."/>
            <person name="Jurka J."/>
            <person name="Kapitonov V.V."/>
            <person name="Kohara Y."/>
            <person name="Kuroki Y."/>
            <person name="Lindquist E."/>
            <person name="Lucas S."/>
            <person name="Osoegawa K."/>
            <person name="Pennacchio L.A."/>
            <person name="Salamov A.A."/>
            <person name="Satou Y."/>
            <person name="Sauka-Spengler T."/>
            <person name="Schmutz J."/>
            <person name="Shin-I T."/>
            <person name="Toyoda A."/>
            <person name="Bronner-Fraser M."/>
            <person name="Fujiyama A."/>
            <person name="Holland L.Z."/>
            <person name="Holland P.W.H."/>
            <person name="Satoh N."/>
            <person name="Rokhsar D.S."/>
        </authorList>
    </citation>
    <scope>NUCLEOTIDE SEQUENCE [LARGE SCALE GENOMIC DNA]</scope>
    <source>
        <strain evidence="1">S238N-H82</strain>
        <tissue evidence="1">Testes</tissue>
    </source>
</reference>
<sequence length="211" mass="24023">MSIFSEFQDEVNIRKIPRGVPVSAAETCRLNSRHYKTRRWVERGLQECNLRQNVPPSPLILENVRILSTTDKKLRRIGGDFFVLTTRRSRARRTTTGATGWVKIPENVAAAKYLHNYKRADIQSTVIVKTCHPEEAQTMALTPPEVALYEVILTLLHARCDVITPLPACLKCTVKNHFKANVNVRKLIIANAAIMGVSLFMAPARNFEKWW</sequence>
<protein>
    <submittedName>
        <fullName evidence="1">Uncharacterized protein</fullName>
    </submittedName>
</protein>
<evidence type="ECO:0000313" key="1">
    <source>
        <dbReference type="EMBL" id="EEN53293.1"/>
    </source>
</evidence>
<dbReference type="AlphaFoldDB" id="C3Z2P2"/>
<proteinExistence type="predicted"/>
<dbReference type="EMBL" id="GG666574">
    <property type="protein sequence ID" value="EEN53293.1"/>
    <property type="molecule type" value="Genomic_DNA"/>
</dbReference>
<gene>
    <name evidence="1" type="ORF">BRAFLDRAFT_66419</name>
</gene>
<name>C3Z2P2_BRAFL</name>
<accession>C3Z2P2</accession>